<feature type="domain" description="Thiamine pyrophosphate enzyme N-terminal TPP-binding" evidence="3">
    <location>
        <begin position="49"/>
        <end position="104"/>
    </location>
</feature>
<keyword evidence="5" id="KW-1185">Reference proteome</keyword>
<dbReference type="SUPFAM" id="SSF52518">
    <property type="entry name" value="Thiamin diphosphate-binding fold (THDP-binding)"/>
    <property type="match status" value="1"/>
</dbReference>
<comment type="caution">
    <text evidence="4">The sequence shown here is derived from an EMBL/GenBank/DDBJ whole genome shotgun (WGS) entry which is preliminary data.</text>
</comment>
<dbReference type="Gene3D" id="3.40.50.970">
    <property type="match status" value="1"/>
</dbReference>
<gene>
    <name evidence="4" type="primary">Ilvbl</name>
    <name evidence="4" type="ORF">ANSSEM_R07492</name>
</gene>
<reference evidence="4 5" key="1">
    <citation type="submission" date="2019-09" db="EMBL/GenBank/DDBJ databases">
        <title>Bird 10,000 Genomes (B10K) Project - Family phase.</title>
        <authorList>
            <person name="Zhang G."/>
        </authorList>
    </citation>
    <scope>NUCLEOTIDE SEQUENCE [LARGE SCALE GENOMIC DNA]</scope>
    <source>
        <strain evidence="4">B10K-DU-001-57</strain>
        <tissue evidence="4">Muscle</tissue>
    </source>
</reference>
<dbReference type="InterPro" id="IPR045229">
    <property type="entry name" value="TPP_enz"/>
</dbReference>
<dbReference type="AlphaFoldDB" id="A0A7K9VLY4"/>
<dbReference type="GO" id="GO:0009097">
    <property type="term" value="P:isoleucine biosynthetic process"/>
    <property type="evidence" value="ECO:0007669"/>
    <property type="project" value="TreeGrafter"/>
</dbReference>
<organism evidence="4 5">
    <name type="scientific">Anseranas semipalmata</name>
    <name type="common">Magpie goose</name>
    <name type="synonym">Anas semipalmata</name>
    <dbReference type="NCBI Taxonomy" id="8851"/>
    <lineage>
        <taxon>Eukaryota</taxon>
        <taxon>Metazoa</taxon>
        <taxon>Chordata</taxon>
        <taxon>Craniata</taxon>
        <taxon>Vertebrata</taxon>
        <taxon>Euteleostomi</taxon>
        <taxon>Archelosauria</taxon>
        <taxon>Archosauria</taxon>
        <taxon>Dinosauria</taxon>
        <taxon>Saurischia</taxon>
        <taxon>Theropoda</taxon>
        <taxon>Coelurosauria</taxon>
        <taxon>Aves</taxon>
        <taxon>Neognathae</taxon>
        <taxon>Galloanserae</taxon>
        <taxon>Anseriformes</taxon>
        <taxon>Anseranatidae</taxon>
        <taxon>Anseranas</taxon>
    </lineage>
</organism>
<dbReference type="CDD" id="cd07035">
    <property type="entry name" value="TPP_PYR_POX_like"/>
    <property type="match status" value="1"/>
</dbReference>
<dbReference type="GO" id="GO:0003984">
    <property type="term" value="F:acetolactate synthase activity"/>
    <property type="evidence" value="ECO:0007669"/>
    <property type="project" value="TreeGrafter"/>
</dbReference>
<evidence type="ECO:0000256" key="2">
    <source>
        <dbReference type="ARBA" id="ARBA00007812"/>
    </source>
</evidence>
<protein>
    <submittedName>
        <fullName evidence="4">ILVBL protein</fullName>
    </submittedName>
</protein>
<dbReference type="Pfam" id="PF02776">
    <property type="entry name" value="TPP_enzyme_N"/>
    <property type="match status" value="1"/>
</dbReference>
<sequence>MVNTFLFPKGWRILGCPSLVGSCLRTCAPNPKTGLHKVPPPTPLFPPIGRIGVAAVTAGPGVTNAVTAIKNAQMAESPLLLIGGAAASLQKGRGALQDIDQLSLFKTLCKACVSVRTVRDIVPTLRKAIATAQSGTPGPVFVELPIDVLYPFHVVEKEVGGAKSARGLRGKLVQWYLQNYVRNLFAGAWEPQDVTPLPVKVPLATEDEVGFVPQPALGFWG</sequence>
<dbReference type="GO" id="GO:0005948">
    <property type="term" value="C:acetolactate synthase complex"/>
    <property type="evidence" value="ECO:0007669"/>
    <property type="project" value="TreeGrafter"/>
</dbReference>
<evidence type="ECO:0000313" key="4">
    <source>
        <dbReference type="EMBL" id="NXI73648.1"/>
    </source>
</evidence>
<dbReference type="InterPro" id="IPR029061">
    <property type="entry name" value="THDP-binding"/>
</dbReference>
<evidence type="ECO:0000259" key="3">
    <source>
        <dbReference type="Pfam" id="PF02776"/>
    </source>
</evidence>
<evidence type="ECO:0000256" key="1">
    <source>
        <dbReference type="ARBA" id="ARBA00001964"/>
    </source>
</evidence>
<dbReference type="Proteomes" id="UP000567872">
    <property type="component" value="Unassembled WGS sequence"/>
</dbReference>
<name>A0A7K9VLY4_ANSSE</name>
<dbReference type="GO" id="GO:0030976">
    <property type="term" value="F:thiamine pyrophosphate binding"/>
    <property type="evidence" value="ECO:0007669"/>
    <property type="project" value="InterPro"/>
</dbReference>
<dbReference type="PANTHER" id="PTHR18968:SF166">
    <property type="entry name" value="2-HYDROXYACYL-COA LYASE 2"/>
    <property type="match status" value="1"/>
</dbReference>
<dbReference type="OrthoDB" id="16262at2759"/>
<accession>A0A7K9VLY4</accession>
<comment type="similarity">
    <text evidence="2">Belongs to the TPP enzyme family.</text>
</comment>
<feature type="non-terminal residue" evidence="4">
    <location>
        <position position="1"/>
    </location>
</feature>
<proteinExistence type="inferred from homology"/>
<comment type="cofactor">
    <cofactor evidence="1">
        <name>thiamine diphosphate</name>
        <dbReference type="ChEBI" id="CHEBI:58937"/>
    </cofactor>
</comment>
<dbReference type="EMBL" id="VXAA01006851">
    <property type="protein sequence ID" value="NXI73648.1"/>
    <property type="molecule type" value="Genomic_DNA"/>
</dbReference>
<feature type="non-terminal residue" evidence="4">
    <location>
        <position position="221"/>
    </location>
</feature>
<dbReference type="InterPro" id="IPR012001">
    <property type="entry name" value="Thiamin_PyroP_enz_TPP-bd_dom"/>
</dbReference>
<dbReference type="GO" id="GO:0009099">
    <property type="term" value="P:L-valine biosynthetic process"/>
    <property type="evidence" value="ECO:0007669"/>
    <property type="project" value="TreeGrafter"/>
</dbReference>
<evidence type="ECO:0000313" key="5">
    <source>
        <dbReference type="Proteomes" id="UP000567872"/>
    </source>
</evidence>
<dbReference type="GO" id="GO:0050660">
    <property type="term" value="F:flavin adenine dinucleotide binding"/>
    <property type="evidence" value="ECO:0007669"/>
    <property type="project" value="TreeGrafter"/>
</dbReference>
<dbReference type="PANTHER" id="PTHR18968">
    <property type="entry name" value="THIAMINE PYROPHOSPHATE ENZYMES"/>
    <property type="match status" value="1"/>
</dbReference>